<dbReference type="GO" id="GO:0016846">
    <property type="term" value="F:carbon-sulfur lyase activity"/>
    <property type="evidence" value="ECO:0007669"/>
    <property type="project" value="InterPro"/>
</dbReference>
<dbReference type="PROSITE" id="PS51891">
    <property type="entry name" value="CENP_V_GFA"/>
    <property type="match status" value="1"/>
</dbReference>
<organism evidence="6 7">
    <name type="scientific">Kitasatospora indigofera</name>
    <dbReference type="NCBI Taxonomy" id="67307"/>
    <lineage>
        <taxon>Bacteria</taxon>
        <taxon>Bacillati</taxon>
        <taxon>Actinomycetota</taxon>
        <taxon>Actinomycetes</taxon>
        <taxon>Kitasatosporales</taxon>
        <taxon>Streptomycetaceae</taxon>
        <taxon>Kitasatospora</taxon>
    </lineage>
</organism>
<sequence>MSDTGQQQTHTGGCLCGRIRFTAAGAPFYPHVCSCAHCKKLSGGPMMTWVGFPLAGFSWDGEGGEPTWYAEFPGAGRGFCPTCGARMCALDDGSEAVFVTLMSLDELTLVPENQHFRDEAVGWLPQVPHKDPAPAS</sequence>
<gene>
    <name evidence="6" type="ORF">GCM10018781_75220</name>
</gene>
<dbReference type="PANTHER" id="PTHR33337">
    <property type="entry name" value="GFA DOMAIN-CONTAINING PROTEIN"/>
    <property type="match status" value="1"/>
</dbReference>
<dbReference type="AlphaFoldDB" id="A0A918YWD0"/>
<protein>
    <recommendedName>
        <fullName evidence="5">CENP-V/GFA domain-containing protein</fullName>
    </recommendedName>
</protein>
<accession>A0A918YWD0</accession>
<dbReference type="GeneID" id="95357749"/>
<keyword evidence="3" id="KW-0862">Zinc</keyword>
<dbReference type="Gene3D" id="3.90.1590.10">
    <property type="entry name" value="glutathione-dependent formaldehyde- activating enzyme (gfa)"/>
    <property type="match status" value="1"/>
</dbReference>
<keyword evidence="4" id="KW-0456">Lyase</keyword>
<evidence type="ECO:0000259" key="5">
    <source>
        <dbReference type="PROSITE" id="PS51891"/>
    </source>
</evidence>
<keyword evidence="2" id="KW-0479">Metal-binding</keyword>
<comment type="caution">
    <text evidence="6">The sequence shown here is derived from an EMBL/GenBank/DDBJ whole genome shotgun (WGS) entry which is preliminary data.</text>
</comment>
<proteinExistence type="inferred from homology"/>
<evidence type="ECO:0000313" key="7">
    <source>
        <dbReference type="Proteomes" id="UP000617734"/>
    </source>
</evidence>
<dbReference type="Pfam" id="PF04828">
    <property type="entry name" value="GFA"/>
    <property type="match status" value="1"/>
</dbReference>
<dbReference type="Proteomes" id="UP000617734">
    <property type="component" value="Unassembled WGS sequence"/>
</dbReference>
<dbReference type="SUPFAM" id="SSF51316">
    <property type="entry name" value="Mss4-like"/>
    <property type="match status" value="1"/>
</dbReference>
<reference evidence="6" key="1">
    <citation type="journal article" date="2014" name="Int. J. Syst. Evol. Microbiol.">
        <title>Complete genome sequence of Corynebacterium casei LMG S-19264T (=DSM 44701T), isolated from a smear-ripened cheese.</title>
        <authorList>
            <consortium name="US DOE Joint Genome Institute (JGI-PGF)"/>
            <person name="Walter F."/>
            <person name="Albersmeier A."/>
            <person name="Kalinowski J."/>
            <person name="Ruckert C."/>
        </authorList>
    </citation>
    <scope>NUCLEOTIDE SEQUENCE</scope>
    <source>
        <strain evidence="6">JCM 4646</strain>
    </source>
</reference>
<reference evidence="6" key="2">
    <citation type="submission" date="2020-09" db="EMBL/GenBank/DDBJ databases">
        <authorList>
            <person name="Sun Q."/>
            <person name="Ohkuma M."/>
        </authorList>
    </citation>
    <scope>NUCLEOTIDE SEQUENCE</scope>
    <source>
        <strain evidence="6">JCM 4646</strain>
    </source>
</reference>
<dbReference type="EMBL" id="BNBO01000078">
    <property type="protein sequence ID" value="GHE24687.1"/>
    <property type="molecule type" value="Genomic_DNA"/>
</dbReference>
<feature type="domain" description="CENP-V/GFA" evidence="5">
    <location>
        <begin position="10"/>
        <end position="118"/>
    </location>
</feature>
<comment type="similarity">
    <text evidence="1">Belongs to the Gfa family.</text>
</comment>
<keyword evidence="7" id="KW-1185">Reference proteome</keyword>
<evidence type="ECO:0000256" key="3">
    <source>
        <dbReference type="ARBA" id="ARBA00022833"/>
    </source>
</evidence>
<dbReference type="RefSeq" id="WP_190215413.1">
    <property type="nucleotide sequence ID" value="NZ_BNBO01000078.1"/>
</dbReference>
<dbReference type="GO" id="GO:0046872">
    <property type="term" value="F:metal ion binding"/>
    <property type="evidence" value="ECO:0007669"/>
    <property type="project" value="UniProtKB-KW"/>
</dbReference>
<evidence type="ECO:0000313" key="6">
    <source>
        <dbReference type="EMBL" id="GHE24687.1"/>
    </source>
</evidence>
<dbReference type="InterPro" id="IPR011057">
    <property type="entry name" value="Mss4-like_sf"/>
</dbReference>
<name>A0A918YWD0_9ACTN</name>
<evidence type="ECO:0000256" key="2">
    <source>
        <dbReference type="ARBA" id="ARBA00022723"/>
    </source>
</evidence>
<evidence type="ECO:0000256" key="1">
    <source>
        <dbReference type="ARBA" id="ARBA00005495"/>
    </source>
</evidence>
<dbReference type="PANTHER" id="PTHR33337:SF40">
    <property type="entry name" value="CENP-V_GFA DOMAIN-CONTAINING PROTEIN-RELATED"/>
    <property type="match status" value="1"/>
</dbReference>
<evidence type="ECO:0000256" key="4">
    <source>
        <dbReference type="ARBA" id="ARBA00023239"/>
    </source>
</evidence>
<dbReference type="InterPro" id="IPR006913">
    <property type="entry name" value="CENP-V/GFA"/>
</dbReference>